<evidence type="ECO:0000313" key="1">
    <source>
        <dbReference type="EMBL" id="CAH9413593.1"/>
    </source>
</evidence>
<evidence type="ECO:0000313" key="2">
    <source>
        <dbReference type="Proteomes" id="UP001154015"/>
    </source>
</evidence>
<proteinExistence type="predicted"/>
<keyword evidence="2" id="KW-1185">Reference proteome</keyword>
<reference evidence="1" key="1">
    <citation type="submission" date="2022-03" db="EMBL/GenBank/DDBJ databases">
        <authorList>
            <person name="Leyn A S."/>
        </authorList>
    </citation>
    <scope>NUCLEOTIDE SEQUENCE</scope>
    <source>
        <strain evidence="1">Streptomyces globisporus 4-3</strain>
    </source>
</reference>
<accession>A0ABM9GQC3</accession>
<gene>
    <name evidence="1" type="ORF">SGL43_00592</name>
</gene>
<comment type="caution">
    <text evidence="1">The sequence shown here is derived from an EMBL/GenBank/DDBJ whole genome shotgun (WGS) entry which is preliminary data.</text>
</comment>
<sequence>MSPSGEGVPGRACVVGPAGPVCSCEPVGSQEQTCESCRRLCDL</sequence>
<organism evidence="1 2">
    <name type="scientific">Streptomyces globisporus</name>
    <dbReference type="NCBI Taxonomy" id="1908"/>
    <lineage>
        <taxon>Bacteria</taxon>
        <taxon>Bacillati</taxon>
        <taxon>Actinomycetota</taxon>
        <taxon>Actinomycetes</taxon>
        <taxon>Kitasatosporales</taxon>
        <taxon>Streptomycetaceae</taxon>
        <taxon>Streptomyces</taxon>
    </lineage>
</organism>
<dbReference type="EMBL" id="CAKXYP010000002">
    <property type="protein sequence ID" value="CAH9413593.1"/>
    <property type="molecule type" value="Genomic_DNA"/>
</dbReference>
<protein>
    <submittedName>
        <fullName evidence="1">Uncharacterized protein</fullName>
    </submittedName>
</protein>
<dbReference type="Proteomes" id="UP001154015">
    <property type="component" value="Unassembled WGS sequence"/>
</dbReference>
<name>A0ABM9GQC3_STRGL</name>